<organism evidence="2 3">
    <name type="scientific">Bradyrhizobium niftali</name>
    <dbReference type="NCBI Taxonomy" id="2560055"/>
    <lineage>
        <taxon>Bacteria</taxon>
        <taxon>Pseudomonadati</taxon>
        <taxon>Pseudomonadota</taxon>
        <taxon>Alphaproteobacteria</taxon>
        <taxon>Hyphomicrobiales</taxon>
        <taxon>Nitrobacteraceae</taxon>
        <taxon>Bradyrhizobium</taxon>
    </lineage>
</organism>
<dbReference type="InterPro" id="IPR036661">
    <property type="entry name" value="Luciferase-like_sf"/>
</dbReference>
<keyword evidence="2" id="KW-0503">Monooxygenase</keyword>
<evidence type="ECO:0000313" key="2">
    <source>
        <dbReference type="EMBL" id="TFV46484.1"/>
    </source>
</evidence>
<dbReference type="OrthoDB" id="7903015at2"/>
<dbReference type="EMBL" id="SPQT01000011">
    <property type="protein sequence ID" value="TFV46484.1"/>
    <property type="molecule type" value="Genomic_DNA"/>
</dbReference>
<dbReference type="Gene3D" id="3.20.20.30">
    <property type="entry name" value="Luciferase-like domain"/>
    <property type="match status" value="1"/>
</dbReference>
<protein>
    <submittedName>
        <fullName evidence="2">Putative FMN-dependent luciferase-like monooxygenase</fullName>
    </submittedName>
</protein>
<accession>A0A4Y9LUF3</accession>
<dbReference type="GO" id="GO:0016705">
    <property type="term" value="F:oxidoreductase activity, acting on paired donors, with incorporation or reduction of molecular oxygen"/>
    <property type="evidence" value="ECO:0007669"/>
    <property type="project" value="InterPro"/>
</dbReference>
<keyword evidence="3" id="KW-1185">Reference proteome</keyword>
<comment type="caution">
    <text evidence="2">The sequence shown here is derived from an EMBL/GenBank/DDBJ whole genome shotgun (WGS) entry which is preliminary data.</text>
</comment>
<dbReference type="GO" id="GO:0005829">
    <property type="term" value="C:cytosol"/>
    <property type="evidence" value="ECO:0007669"/>
    <property type="project" value="TreeGrafter"/>
</dbReference>
<dbReference type="PANTHER" id="PTHR30137:SF15">
    <property type="entry name" value="BLL6902 PROTEIN"/>
    <property type="match status" value="1"/>
</dbReference>
<proteinExistence type="predicted"/>
<dbReference type="Pfam" id="PF00296">
    <property type="entry name" value="Bac_luciferase"/>
    <property type="match status" value="1"/>
</dbReference>
<evidence type="ECO:0000259" key="1">
    <source>
        <dbReference type="Pfam" id="PF00296"/>
    </source>
</evidence>
<dbReference type="GO" id="GO:0004497">
    <property type="term" value="F:monooxygenase activity"/>
    <property type="evidence" value="ECO:0007669"/>
    <property type="project" value="UniProtKB-KW"/>
</dbReference>
<gene>
    <name evidence="2" type="ORF">E4K65_20885</name>
</gene>
<dbReference type="Proteomes" id="UP000297966">
    <property type="component" value="Unassembled WGS sequence"/>
</dbReference>
<reference evidence="2 3" key="1">
    <citation type="submission" date="2019-03" db="EMBL/GenBank/DDBJ databases">
        <title>Bradyrhizobium diversity isolated from nodules of Chamaecrista fasciculata.</title>
        <authorList>
            <person name="Klepa M.S."/>
            <person name="Urquiaga M.O."/>
            <person name="Hungria M."/>
            <person name="Delamuta J.R."/>
        </authorList>
    </citation>
    <scope>NUCLEOTIDE SEQUENCE [LARGE SCALE GENOMIC DNA]</scope>
    <source>
        <strain evidence="2 3">CNPSo 3448</strain>
    </source>
</reference>
<dbReference type="InterPro" id="IPR050766">
    <property type="entry name" value="Bact_Lucif_Oxidored"/>
</dbReference>
<dbReference type="AlphaFoldDB" id="A0A4Y9LUF3"/>
<name>A0A4Y9LUF3_9BRAD</name>
<dbReference type="FunFam" id="3.20.20.30:FF:000031">
    <property type="entry name" value="Putative FMN-dependent luciferase-like monooxygenase"/>
    <property type="match status" value="1"/>
</dbReference>
<dbReference type="InterPro" id="IPR011251">
    <property type="entry name" value="Luciferase-like_dom"/>
</dbReference>
<dbReference type="InterPro" id="IPR024003">
    <property type="entry name" value="Luciferase-like_KPN01858"/>
</dbReference>
<keyword evidence="2" id="KW-0560">Oxidoreductase</keyword>
<dbReference type="PANTHER" id="PTHR30137">
    <property type="entry name" value="LUCIFERASE-LIKE MONOOXYGENASE"/>
    <property type="match status" value="1"/>
</dbReference>
<sequence length="378" mass="40150">MDGSGVAALRGGCLPRAAAADIMRAVATLGAVGMKRFANLKRLGFFTRLLDEAPPADRYRFAAEQIVRAEKAGLDSAWIAQHHFHEREGGLPSPFTFLGYVAAQTSRIRLGTGIVTLPLENAVRVAEDAAVLDLLCDGRFELGVGTGGNPSAFAAFGLDGAQRNEIFARNLAVVRTALAGKPLTGGDTLYPQRPQLDGRIWQATFSVAGGARAGKAGDGLLLSRTQPRTKEAPRATLAEIQNPIIDAYLAALPPGREPRIMASRSVFVADDHREAMRLADIGLRRALPQFMKGGHLPPGETLEEMITAFDTHVGAADEVIASLRGDATLERVTDLVFQAHSVDAPHPYILRSIELVADKVAPALGWARTAAADVALAG</sequence>
<evidence type="ECO:0000313" key="3">
    <source>
        <dbReference type="Proteomes" id="UP000297966"/>
    </source>
</evidence>
<feature type="domain" description="Luciferase-like" evidence="1">
    <location>
        <begin position="55"/>
        <end position="290"/>
    </location>
</feature>
<dbReference type="NCBIfam" id="TIGR04027">
    <property type="entry name" value="LLM_KPN_01858"/>
    <property type="match status" value="1"/>
</dbReference>
<dbReference type="SUPFAM" id="SSF51679">
    <property type="entry name" value="Bacterial luciferase-like"/>
    <property type="match status" value="1"/>
</dbReference>